<dbReference type="InterPro" id="IPR050109">
    <property type="entry name" value="HTH-type_TetR-like_transc_reg"/>
</dbReference>
<dbReference type="InterPro" id="IPR013570">
    <property type="entry name" value="Tscrpt_reg_YsiA_C"/>
</dbReference>
<dbReference type="AlphaFoldDB" id="A0A1M6Z8I7"/>
<gene>
    <name evidence="4" type="ORF">SAMN02745216_04918</name>
</gene>
<feature type="DNA-binding region" description="H-T-H motif" evidence="2">
    <location>
        <begin position="25"/>
        <end position="44"/>
    </location>
</feature>
<keyword evidence="5" id="KW-1185">Reference proteome</keyword>
<dbReference type="Proteomes" id="UP000183994">
    <property type="component" value="Unassembled WGS sequence"/>
</dbReference>
<protein>
    <submittedName>
        <fullName evidence="4">Transcriptional regulator, TetR family</fullName>
    </submittedName>
</protein>
<accession>A0A1M6Z8I7</accession>
<dbReference type="InterPro" id="IPR036271">
    <property type="entry name" value="Tet_transcr_reg_TetR-rel_C_sf"/>
</dbReference>
<dbReference type="OrthoDB" id="5416719at2"/>
<dbReference type="Pfam" id="PF08359">
    <property type="entry name" value="TetR_C_4"/>
    <property type="match status" value="2"/>
</dbReference>
<dbReference type="SUPFAM" id="SSF46689">
    <property type="entry name" value="Homeodomain-like"/>
    <property type="match status" value="2"/>
</dbReference>
<dbReference type="SUPFAM" id="SSF48498">
    <property type="entry name" value="Tetracyclin repressor-like, C-terminal domain"/>
    <property type="match status" value="2"/>
</dbReference>
<dbReference type="Gene3D" id="1.10.357.10">
    <property type="entry name" value="Tetracycline Repressor, domain 2"/>
    <property type="match status" value="2"/>
</dbReference>
<dbReference type="PANTHER" id="PTHR30328">
    <property type="entry name" value="TRANSCRIPTIONAL REPRESSOR"/>
    <property type="match status" value="1"/>
</dbReference>
<dbReference type="Pfam" id="PF00440">
    <property type="entry name" value="TetR_N"/>
    <property type="match status" value="2"/>
</dbReference>
<name>A0A1M6Z8I7_9BACT</name>
<dbReference type="InterPro" id="IPR009057">
    <property type="entry name" value="Homeodomain-like_sf"/>
</dbReference>
<dbReference type="InterPro" id="IPR001647">
    <property type="entry name" value="HTH_TetR"/>
</dbReference>
<dbReference type="Gene3D" id="1.10.10.60">
    <property type="entry name" value="Homeodomain-like"/>
    <property type="match status" value="2"/>
</dbReference>
<reference evidence="5" key="1">
    <citation type="submission" date="2016-11" db="EMBL/GenBank/DDBJ databases">
        <authorList>
            <person name="Varghese N."/>
            <person name="Submissions S."/>
        </authorList>
    </citation>
    <scope>NUCLEOTIDE SEQUENCE [LARGE SCALE GENOMIC DNA]</scope>
    <source>
        <strain evidence="5">DSM 16219</strain>
    </source>
</reference>
<dbReference type="EMBL" id="FQZU01000056">
    <property type="protein sequence ID" value="SHL26757.1"/>
    <property type="molecule type" value="Genomic_DNA"/>
</dbReference>
<dbReference type="RefSeq" id="WP_073478897.1">
    <property type="nucleotide sequence ID" value="NZ_FQZU01000056.1"/>
</dbReference>
<feature type="DNA-binding region" description="H-T-H motif" evidence="2">
    <location>
        <begin position="220"/>
        <end position="239"/>
    </location>
</feature>
<evidence type="ECO:0000256" key="1">
    <source>
        <dbReference type="ARBA" id="ARBA00023125"/>
    </source>
</evidence>
<sequence>MSDNKYGILKAAEELIAESGIAGATIAKVANKAGVADSLVYQYFKGKEDLLFSVATERMNESLCQLDEQLEGIRDPESRLRKFIWYSLKYNDTHPGYVRTLLFECRSNKAFYSTPGYQVMRKHAAVLMDILKSGIQEGVFRKDINLYLLRECVYGLVDFEAVSKLAVGELDESIKDFDDIMTLILAMISVKQSDVNNDKEPRILKAALEVFSQKGFGKARITEIAQLAEVAEGTIYDYFKNKEDLLLSIPEKRLQAHVDALSEAFIIKPPLSKLRRFIKFHFWLYLPDRDFLQVFLLDVQLNKRFYGSKAFDLFMTYIKTLEDIIKEGQEQGDFRTDINPHVFRNMFLGAFSHMALRWVIMDKDNRFDKMKEIEQLTNLFCQAVVAA</sequence>
<dbReference type="GO" id="GO:0003677">
    <property type="term" value="F:DNA binding"/>
    <property type="evidence" value="ECO:0007669"/>
    <property type="project" value="UniProtKB-UniRule"/>
</dbReference>
<dbReference type="PROSITE" id="PS50977">
    <property type="entry name" value="HTH_TETR_2"/>
    <property type="match status" value="2"/>
</dbReference>
<dbReference type="STRING" id="1121393.SAMN02745216_04918"/>
<keyword evidence="1 2" id="KW-0238">DNA-binding</keyword>
<feature type="domain" description="HTH tetR-type" evidence="3">
    <location>
        <begin position="2"/>
        <end position="62"/>
    </location>
</feature>
<dbReference type="PANTHER" id="PTHR30328:SF54">
    <property type="entry name" value="HTH-TYPE TRANSCRIPTIONAL REPRESSOR SCO4008"/>
    <property type="match status" value="1"/>
</dbReference>
<feature type="domain" description="HTH tetR-type" evidence="3">
    <location>
        <begin position="197"/>
        <end position="257"/>
    </location>
</feature>
<evidence type="ECO:0000313" key="4">
    <source>
        <dbReference type="EMBL" id="SHL26757.1"/>
    </source>
</evidence>
<evidence type="ECO:0000256" key="2">
    <source>
        <dbReference type="PROSITE-ProRule" id="PRU00335"/>
    </source>
</evidence>
<proteinExistence type="predicted"/>
<evidence type="ECO:0000313" key="5">
    <source>
        <dbReference type="Proteomes" id="UP000183994"/>
    </source>
</evidence>
<organism evidence="4 5">
    <name type="scientific">Desulfatibacillum alkenivorans DSM 16219</name>
    <dbReference type="NCBI Taxonomy" id="1121393"/>
    <lineage>
        <taxon>Bacteria</taxon>
        <taxon>Pseudomonadati</taxon>
        <taxon>Thermodesulfobacteriota</taxon>
        <taxon>Desulfobacteria</taxon>
        <taxon>Desulfobacterales</taxon>
        <taxon>Desulfatibacillaceae</taxon>
        <taxon>Desulfatibacillum</taxon>
    </lineage>
</organism>
<dbReference type="PRINTS" id="PR00455">
    <property type="entry name" value="HTHTETR"/>
</dbReference>
<evidence type="ECO:0000259" key="3">
    <source>
        <dbReference type="PROSITE" id="PS50977"/>
    </source>
</evidence>